<dbReference type="EMBL" id="JEMG01000001">
    <property type="protein sequence ID" value="EYC52182.1"/>
    <property type="molecule type" value="Genomic_DNA"/>
</dbReference>
<feature type="signal peptide" evidence="2">
    <location>
        <begin position="1"/>
        <end position="27"/>
    </location>
</feature>
<dbReference type="Proteomes" id="UP000023268">
    <property type="component" value="Unassembled WGS sequence"/>
</dbReference>
<keyword evidence="2" id="KW-0732">Signal</keyword>
<dbReference type="STRING" id="1458275.AZ34_14735"/>
<evidence type="ECO:0000313" key="4">
    <source>
        <dbReference type="Proteomes" id="UP000023268"/>
    </source>
</evidence>
<evidence type="ECO:0008006" key="5">
    <source>
        <dbReference type="Google" id="ProtNLM"/>
    </source>
</evidence>
<evidence type="ECO:0000256" key="2">
    <source>
        <dbReference type="SAM" id="SignalP"/>
    </source>
</evidence>
<protein>
    <recommendedName>
        <fullName evidence="5">DUF4148 domain-containing protein</fullName>
    </recommendedName>
</protein>
<feature type="region of interest" description="Disordered" evidence="1">
    <location>
        <begin position="86"/>
        <end position="107"/>
    </location>
</feature>
<evidence type="ECO:0000256" key="1">
    <source>
        <dbReference type="SAM" id="MobiDB-lite"/>
    </source>
</evidence>
<dbReference type="AlphaFoldDB" id="A0A016XKU9"/>
<comment type="caution">
    <text evidence="3">The sequence shown here is derived from an EMBL/GenBank/DDBJ whole genome shotgun (WGS) entry which is preliminary data.</text>
</comment>
<organism evidence="3 4">
    <name type="scientific">Hylemonella gracilis str. Niagara R</name>
    <dbReference type="NCBI Taxonomy" id="1458275"/>
    <lineage>
        <taxon>Bacteria</taxon>
        <taxon>Pseudomonadati</taxon>
        <taxon>Pseudomonadota</taxon>
        <taxon>Betaproteobacteria</taxon>
        <taxon>Burkholderiales</taxon>
        <taxon>Comamonadaceae</taxon>
        <taxon>Hylemonella</taxon>
    </lineage>
</organism>
<evidence type="ECO:0000313" key="3">
    <source>
        <dbReference type="EMBL" id="EYC52182.1"/>
    </source>
</evidence>
<dbReference type="eggNOG" id="ENOG50335VU">
    <property type="taxonomic scope" value="Bacteria"/>
</dbReference>
<sequence length="107" mass="11514">MPVQPHRLLTQAWLPISLVMFAGVAAAQTTADPSQNIPAVQVEYKSALSDFQPYTDQTIQSWSEANDRVGRIGGWRSYAKEIATGEAVKDASDAPDPHSGHHGGGKQ</sequence>
<proteinExistence type="predicted"/>
<gene>
    <name evidence="3" type="ORF">AZ34_14735</name>
</gene>
<feature type="chain" id="PRO_5001495539" description="DUF4148 domain-containing protein" evidence="2">
    <location>
        <begin position="28"/>
        <end position="107"/>
    </location>
</feature>
<name>A0A016XKU9_9BURK</name>
<reference evidence="3 4" key="1">
    <citation type="submission" date="2014-02" db="EMBL/GenBank/DDBJ databases">
        <title>Draft Genome of Hylemonella gracilis isolated from the Niagara River.</title>
        <authorList>
            <person name="Pawlowski D.R."/>
            <person name="Koudelka G.B."/>
        </authorList>
    </citation>
    <scope>NUCLEOTIDE SEQUENCE [LARGE SCALE GENOMIC DNA]</scope>
    <source>
        <strain evidence="3 4">Niagara R</strain>
    </source>
</reference>
<accession>A0A016XKU9</accession>
<feature type="compositionally biased region" description="Basic and acidic residues" evidence="1">
    <location>
        <begin position="87"/>
        <end position="99"/>
    </location>
</feature>